<name>A0ABW6N4H7_9ACTN</name>
<sequence>MTRPRGGGSAAVAGSLGALGVTVLATPAQAAPATINTDQVMATTDRVTHAPDQRGTWAGGAGPP</sequence>
<proteinExistence type="predicted"/>
<keyword evidence="1" id="KW-0732">Signal</keyword>
<evidence type="ECO:0000313" key="3">
    <source>
        <dbReference type="Proteomes" id="UP001601422"/>
    </source>
</evidence>
<protein>
    <submittedName>
        <fullName evidence="2">Uncharacterized protein</fullName>
    </submittedName>
</protein>
<feature type="chain" id="PRO_5045891303" evidence="1">
    <location>
        <begin position="31"/>
        <end position="64"/>
    </location>
</feature>
<dbReference type="Proteomes" id="UP001601422">
    <property type="component" value="Unassembled WGS sequence"/>
</dbReference>
<accession>A0ABW6N4H7</accession>
<feature type="signal peptide" evidence="1">
    <location>
        <begin position="1"/>
        <end position="30"/>
    </location>
</feature>
<dbReference type="EMBL" id="JBIAJP010000010">
    <property type="protein sequence ID" value="MFF0007517.1"/>
    <property type="molecule type" value="Genomic_DNA"/>
</dbReference>
<comment type="caution">
    <text evidence="2">The sequence shown here is derived from an EMBL/GenBank/DDBJ whole genome shotgun (WGS) entry which is preliminary data.</text>
</comment>
<evidence type="ECO:0000313" key="2">
    <source>
        <dbReference type="EMBL" id="MFF0007517.1"/>
    </source>
</evidence>
<evidence type="ECO:0000256" key="1">
    <source>
        <dbReference type="SAM" id="SignalP"/>
    </source>
</evidence>
<organism evidence="2 3">
    <name type="scientific">Streptomyces tibetensis</name>
    <dbReference type="NCBI Taxonomy" id="2382123"/>
    <lineage>
        <taxon>Bacteria</taxon>
        <taxon>Bacillati</taxon>
        <taxon>Actinomycetota</taxon>
        <taxon>Actinomycetes</taxon>
        <taxon>Kitasatosporales</taxon>
        <taxon>Streptomycetaceae</taxon>
        <taxon>Streptomyces</taxon>
    </lineage>
</organism>
<gene>
    <name evidence="2" type="ORF">ACFYQT_29305</name>
</gene>
<dbReference type="RefSeq" id="WP_389833137.1">
    <property type="nucleotide sequence ID" value="NZ_JBIAJP010000010.1"/>
</dbReference>
<keyword evidence="3" id="KW-1185">Reference proteome</keyword>
<reference evidence="2 3" key="1">
    <citation type="submission" date="2024-10" db="EMBL/GenBank/DDBJ databases">
        <title>The Natural Products Discovery Center: Release of the First 8490 Sequenced Strains for Exploring Actinobacteria Biosynthetic Diversity.</title>
        <authorList>
            <person name="Kalkreuter E."/>
            <person name="Kautsar S.A."/>
            <person name="Yang D."/>
            <person name="Bader C.D."/>
            <person name="Teijaro C.N."/>
            <person name="Fluegel L."/>
            <person name="Davis C.M."/>
            <person name="Simpson J.R."/>
            <person name="Lauterbach L."/>
            <person name="Steele A.D."/>
            <person name="Gui C."/>
            <person name="Meng S."/>
            <person name="Li G."/>
            <person name="Viehrig K."/>
            <person name="Ye F."/>
            <person name="Su P."/>
            <person name="Kiefer A.F."/>
            <person name="Nichols A."/>
            <person name="Cepeda A.J."/>
            <person name="Yan W."/>
            <person name="Fan B."/>
            <person name="Jiang Y."/>
            <person name="Adhikari A."/>
            <person name="Zheng C.-J."/>
            <person name="Schuster L."/>
            <person name="Cowan T.M."/>
            <person name="Smanski M.J."/>
            <person name="Chevrette M.G."/>
            <person name="De Carvalho L.P.S."/>
            <person name="Shen B."/>
        </authorList>
    </citation>
    <scope>NUCLEOTIDE SEQUENCE [LARGE SCALE GENOMIC DNA]</scope>
    <source>
        <strain evidence="2 3">NPDC005497</strain>
    </source>
</reference>